<dbReference type="AlphaFoldDB" id="A0A811NF97"/>
<dbReference type="InterPro" id="IPR050193">
    <property type="entry name" value="Cytochrome_P450_71"/>
</dbReference>
<dbReference type="PANTHER" id="PTHR47956:SF28">
    <property type="entry name" value="EUPATOLIDE SYNTHASE"/>
    <property type="match status" value="1"/>
</dbReference>
<evidence type="ECO:0000256" key="9">
    <source>
        <dbReference type="SAM" id="MobiDB-lite"/>
    </source>
</evidence>
<dbReference type="OrthoDB" id="660260at2759"/>
<keyword evidence="3 10" id="KW-0812">Transmembrane</keyword>
<keyword evidence="5 8" id="KW-0560">Oxidoreductase</keyword>
<reference evidence="11" key="1">
    <citation type="submission" date="2020-10" db="EMBL/GenBank/DDBJ databases">
        <authorList>
            <person name="Han B."/>
            <person name="Lu T."/>
            <person name="Zhao Q."/>
            <person name="Huang X."/>
            <person name="Zhao Y."/>
        </authorList>
    </citation>
    <scope>NUCLEOTIDE SEQUENCE</scope>
</reference>
<feature type="transmembrane region" description="Helical" evidence="10">
    <location>
        <begin position="192"/>
        <end position="213"/>
    </location>
</feature>
<name>A0A811NF97_9POAL</name>
<gene>
    <name evidence="11" type="ORF">NCGR_LOCUS13824</name>
</gene>
<evidence type="ECO:0000313" key="11">
    <source>
        <dbReference type="EMBL" id="CAD6220281.1"/>
    </source>
</evidence>
<dbReference type="SUPFAM" id="SSF48264">
    <property type="entry name" value="Cytochrome P450"/>
    <property type="match status" value="1"/>
</dbReference>
<dbReference type="PROSITE" id="PS00086">
    <property type="entry name" value="CYTOCHROME_P450"/>
    <property type="match status" value="1"/>
</dbReference>
<dbReference type="GO" id="GO:0005506">
    <property type="term" value="F:iron ion binding"/>
    <property type="evidence" value="ECO:0007669"/>
    <property type="project" value="InterPro"/>
</dbReference>
<dbReference type="GO" id="GO:0016705">
    <property type="term" value="F:oxidoreductase activity, acting on paired donors, with incorporation or reduction of molecular oxygen"/>
    <property type="evidence" value="ECO:0007669"/>
    <property type="project" value="InterPro"/>
</dbReference>
<evidence type="ECO:0000256" key="2">
    <source>
        <dbReference type="ARBA" id="ARBA00010617"/>
    </source>
</evidence>
<proteinExistence type="inferred from homology"/>
<keyword evidence="12" id="KW-1185">Reference proteome</keyword>
<dbReference type="GO" id="GO:0016020">
    <property type="term" value="C:membrane"/>
    <property type="evidence" value="ECO:0007669"/>
    <property type="project" value="UniProtKB-SubCell"/>
</dbReference>
<evidence type="ECO:0000256" key="4">
    <source>
        <dbReference type="ARBA" id="ARBA00022989"/>
    </source>
</evidence>
<evidence type="ECO:0000256" key="1">
    <source>
        <dbReference type="ARBA" id="ARBA00004167"/>
    </source>
</evidence>
<evidence type="ECO:0000256" key="5">
    <source>
        <dbReference type="ARBA" id="ARBA00023002"/>
    </source>
</evidence>
<feature type="compositionally biased region" description="Gly residues" evidence="9">
    <location>
        <begin position="39"/>
        <end position="49"/>
    </location>
</feature>
<evidence type="ECO:0000256" key="3">
    <source>
        <dbReference type="ARBA" id="ARBA00022692"/>
    </source>
</evidence>
<sequence length="672" mass="74880">MGAPPGLSTSPPLHATPLAADPMPAQKRFLVAEAAVDGGSSGSRIGGAAGAEEKRGVAAGPCDGTRERGRRIRRGMARAPAWREGAARRRGTPEGAHHHRINGIGEGHHGWMRRGRERRHLLPMLEIHGGEGPLLGEAPRRASVYRSKDPSVPASELTETYWKYYGAASAVGAALAWAWLATTAWRKDGGKVVMRTAVHCLTAYLAVVSVLSFFWGKHFFWGITLAVGAGLHFLYVMSMLDRYSSQQHYVLNLFVKIAYSVSFRTNLDSSPRMLSYDFLDVAFSPYSDYWREMRKLFILELLSMRRVQSFAYARAAEVDRLVSSLATSSPPGAAVDLSDKLYALSDGVVGTVAFGKMYGSAQFERSSFQRVMDETLRVLGSFTFEDFFPASKLARLADVLTGAAARRRRLFRQIDRFFDSVIAKHLEPERLQVGVQEDMVDALVKMWREEQADGDDAHGLTRDHIKGILMDTFSGGIDTCAVTMIWIMAELMRNPRVMRKAQAEVRGLVGNKPRVDEEDVKKLSYLKMVVKENFRIHPPGTLLIPRETMTSCVIGGYDVMPGTRIFVNVWAMGRDPSIWDRPEEFIPERFEGSHVDFRGSNFELLPFGSGRRSCPAIAMGVANVELALANLLHCFDWQLPEGMKEEDIDMEETGQLAFRKMVPLCLVPIKRV</sequence>
<dbReference type="Proteomes" id="UP000604825">
    <property type="component" value="Unassembled WGS sequence"/>
</dbReference>
<dbReference type="PRINTS" id="PR00463">
    <property type="entry name" value="EP450I"/>
</dbReference>
<dbReference type="CDD" id="cd11072">
    <property type="entry name" value="CYP71-like"/>
    <property type="match status" value="1"/>
</dbReference>
<evidence type="ECO:0000256" key="6">
    <source>
        <dbReference type="ARBA" id="ARBA00023136"/>
    </source>
</evidence>
<accession>A0A811NF97</accession>
<comment type="subcellular location">
    <subcellularLocation>
        <location evidence="1">Membrane</location>
        <topology evidence="1">Single-pass membrane protein</topology>
    </subcellularLocation>
</comment>
<dbReference type="InterPro" id="IPR002401">
    <property type="entry name" value="Cyt_P450_E_grp-I"/>
</dbReference>
<comment type="cofactor">
    <cofactor evidence="7">
        <name>heme</name>
        <dbReference type="ChEBI" id="CHEBI:30413"/>
    </cofactor>
</comment>
<evidence type="ECO:0000256" key="8">
    <source>
        <dbReference type="RuleBase" id="RU000461"/>
    </source>
</evidence>
<evidence type="ECO:0000256" key="10">
    <source>
        <dbReference type="SAM" id="Phobius"/>
    </source>
</evidence>
<dbReference type="GO" id="GO:0004497">
    <property type="term" value="F:monooxygenase activity"/>
    <property type="evidence" value="ECO:0007669"/>
    <property type="project" value="UniProtKB-KW"/>
</dbReference>
<keyword evidence="7 8" id="KW-0349">Heme</keyword>
<organism evidence="11 12">
    <name type="scientific">Miscanthus lutarioriparius</name>
    <dbReference type="NCBI Taxonomy" id="422564"/>
    <lineage>
        <taxon>Eukaryota</taxon>
        <taxon>Viridiplantae</taxon>
        <taxon>Streptophyta</taxon>
        <taxon>Embryophyta</taxon>
        <taxon>Tracheophyta</taxon>
        <taxon>Spermatophyta</taxon>
        <taxon>Magnoliopsida</taxon>
        <taxon>Liliopsida</taxon>
        <taxon>Poales</taxon>
        <taxon>Poaceae</taxon>
        <taxon>PACMAD clade</taxon>
        <taxon>Panicoideae</taxon>
        <taxon>Andropogonodae</taxon>
        <taxon>Andropogoneae</taxon>
        <taxon>Saccharinae</taxon>
        <taxon>Miscanthus</taxon>
    </lineage>
</organism>
<protein>
    <recommendedName>
        <fullName evidence="13">Cytochrome P450</fullName>
    </recommendedName>
</protein>
<dbReference type="Gene3D" id="1.10.630.10">
    <property type="entry name" value="Cytochrome P450"/>
    <property type="match status" value="1"/>
</dbReference>
<feature type="region of interest" description="Disordered" evidence="9">
    <location>
        <begin position="1"/>
        <end position="20"/>
    </location>
</feature>
<dbReference type="Pfam" id="PF00067">
    <property type="entry name" value="p450"/>
    <property type="match status" value="1"/>
</dbReference>
<keyword evidence="4 10" id="KW-1133">Transmembrane helix</keyword>
<dbReference type="GO" id="GO:0020037">
    <property type="term" value="F:heme binding"/>
    <property type="evidence" value="ECO:0007669"/>
    <property type="project" value="InterPro"/>
</dbReference>
<comment type="caution">
    <text evidence="11">The sequence shown here is derived from an EMBL/GenBank/DDBJ whole genome shotgun (WGS) entry which is preliminary data.</text>
</comment>
<feature type="transmembrane region" description="Helical" evidence="10">
    <location>
        <begin position="161"/>
        <end position="180"/>
    </location>
</feature>
<dbReference type="FunFam" id="1.10.630.10:FF:000323">
    <property type="entry name" value="Cytochrome P450 71B10"/>
    <property type="match status" value="1"/>
</dbReference>
<dbReference type="PRINTS" id="PR00385">
    <property type="entry name" value="P450"/>
</dbReference>
<keyword evidence="7 8" id="KW-0479">Metal-binding</keyword>
<comment type="similarity">
    <text evidence="2 8">Belongs to the cytochrome P450 family.</text>
</comment>
<dbReference type="InterPro" id="IPR017972">
    <property type="entry name" value="Cyt_P450_CS"/>
</dbReference>
<feature type="transmembrane region" description="Helical" evidence="10">
    <location>
        <begin position="219"/>
        <end position="237"/>
    </location>
</feature>
<dbReference type="PANTHER" id="PTHR47956">
    <property type="entry name" value="CYTOCHROME P450 71B11-RELATED"/>
    <property type="match status" value="1"/>
</dbReference>
<evidence type="ECO:0000256" key="7">
    <source>
        <dbReference type="PIRSR" id="PIRSR602401-1"/>
    </source>
</evidence>
<feature type="region of interest" description="Disordered" evidence="9">
    <location>
        <begin position="38"/>
        <end position="110"/>
    </location>
</feature>
<dbReference type="InterPro" id="IPR036396">
    <property type="entry name" value="Cyt_P450_sf"/>
</dbReference>
<evidence type="ECO:0008006" key="13">
    <source>
        <dbReference type="Google" id="ProtNLM"/>
    </source>
</evidence>
<keyword evidence="6 10" id="KW-0472">Membrane</keyword>
<keyword evidence="7 8" id="KW-0408">Iron</keyword>
<feature type="compositionally biased region" description="Basic and acidic residues" evidence="9">
    <location>
        <begin position="85"/>
        <end position="96"/>
    </location>
</feature>
<feature type="binding site" description="axial binding residue" evidence="7">
    <location>
        <position position="614"/>
    </location>
    <ligand>
        <name>heme</name>
        <dbReference type="ChEBI" id="CHEBI:30413"/>
    </ligand>
    <ligandPart>
        <name>Fe</name>
        <dbReference type="ChEBI" id="CHEBI:18248"/>
    </ligandPart>
</feature>
<evidence type="ECO:0000313" key="12">
    <source>
        <dbReference type="Proteomes" id="UP000604825"/>
    </source>
</evidence>
<dbReference type="InterPro" id="IPR001128">
    <property type="entry name" value="Cyt_P450"/>
</dbReference>
<dbReference type="EMBL" id="CAJGYO010000003">
    <property type="protein sequence ID" value="CAD6220281.1"/>
    <property type="molecule type" value="Genomic_DNA"/>
</dbReference>
<keyword evidence="8" id="KW-0503">Monooxygenase</keyword>